<dbReference type="InterPro" id="IPR046792">
    <property type="entry name" value="Peptidase_C54_cat"/>
</dbReference>
<accession>A0A4P9X2G3</accession>
<dbReference type="PANTHER" id="PTHR22624">
    <property type="entry name" value="CYSTEINE PROTEASE ATG4"/>
    <property type="match status" value="1"/>
</dbReference>
<comment type="similarity">
    <text evidence="1 10">Belongs to the peptidase C54 family.</text>
</comment>
<dbReference type="GO" id="GO:0015031">
    <property type="term" value="P:protein transport"/>
    <property type="evidence" value="ECO:0007669"/>
    <property type="project" value="UniProtKB-KW"/>
</dbReference>
<keyword evidence="7" id="KW-0653">Protein transport</keyword>
<name>A0A4P9X2G3_9FUNG</name>
<dbReference type="OrthoDB" id="2960936at2759"/>
<evidence type="ECO:0000256" key="9">
    <source>
        <dbReference type="ARBA" id="ARBA00029362"/>
    </source>
</evidence>
<keyword evidence="10" id="KW-0539">Nucleus</keyword>
<evidence type="ECO:0000256" key="10">
    <source>
        <dbReference type="RuleBase" id="RU363115"/>
    </source>
</evidence>
<dbReference type="SUPFAM" id="SSF54001">
    <property type="entry name" value="Cysteine proteinases"/>
    <property type="match status" value="1"/>
</dbReference>
<evidence type="ECO:0000256" key="8">
    <source>
        <dbReference type="ARBA" id="ARBA00023006"/>
    </source>
</evidence>
<dbReference type="InterPro" id="IPR005078">
    <property type="entry name" value="Peptidase_C54"/>
</dbReference>
<dbReference type="EC" id="3.4.22.-" evidence="10"/>
<dbReference type="AlphaFoldDB" id="A0A4P9X2G3"/>
<evidence type="ECO:0000256" key="6">
    <source>
        <dbReference type="ARBA" id="ARBA00022807"/>
    </source>
</evidence>
<dbReference type="GO" id="GO:0035973">
    <property type="term" value="P:aggrephagy"/>
    <property type="evidence" value="ECO:0007669"/>
    <property type="project" value="TreeGrafter"/>
</dbReference>
<keyword evidence="3 10" id="KW-0963">Cytoplasm</keyword>
<evidence type="ECO:0000256" key="1">
    <source>
        <dbReference type="ARBA" id="ARBA00010958"/>
    </source>
</evidence>
<dbReference type="GO" id="GO:0005634">
    <property type="term" value="C:nucleus"/>
    <property type="evidence" value="ECO:0007669"/>
    <property type="project" value="UniProtKB-SubCell"/>
</dbReference>
<dbReference type="PANTHER" id="PTHR22624:SF49">
    <property type="entry name" value="CYSTEINE PROTEASE"/>
    <property type="match status" value="1"/>
</dbReference>
<evidence type="ECO:0000256" key="4">
    <source>
        <dbReference type="ARBA" id="ARBA00022670"/>
    </source>
</evidence>
<feature type="non-terminal residue" evidence="12">
    <location>
        <position position="108"/>
    </location>
</feature>
<dbReference type="STRING" id="1555241.A0A4P9X2G3"/>
<evidence type="ECO:0000256" key="3">
    <source>
        <dbReference type="ARBA" id="ARBA00022490"/>
    </source>
</evidence>
<evidence type="ECO:0000313" key="12">
    <source>
        <dbReference type="EMBL" id="RKO98700.1"/>
    </source>
</evidence>
<keyword evidence="6" id="KW-0788">Thiol protease</keyword>
<keyword evidence="13" id="KW-1185">Reference proteome</keyword>
<dbReference type="GO" id="GO:0004197">
    <property type="term" value="F:cysteine-type endopeptidase activity"/>
    <property type="evidence" value="ECO:0007669"/>
    <property type="project" value="TreeGrafter"/>
</dbReference>
<keyword evidence="2" id="KW-0813">Transport</keyword>
<dbReference type="Proteomes" id="UP000274922">
    <property type="component" value="Unassembled WGS sequence"/>
</dbReference>
<feature type="non-terminal residue" evidence="12">
    <location>
        <position position="1"/>
    </location>
</feature>
<evidence type="ECO:0000313" key="13">
    <source>
        <dbReference type="Proteomes" id="UP000274922"/>
    </source>
</evidence>
<dbReference type="EMBL" id="ML014377">
    <property type="protein sequence ID" value="RKO98700.1"/>
    <property type="molecule type" value="Genomic_DNA"/>
</dbReference>
<dbReference type="GO" id="GO:0016485">
    <property type="term" value="P:protein processing"/>
    <property type="evidence" value="ECO:0007669"/>
    <property type="project" value="TreeGrafter"/>
</dbReference>
<dbReference type="GO" id="GO:0005737">
    <property type="term" value="C:cytoplasm"/>
    <property type="evidence" value="ECO:0007669"/>
    <property type="project" value="UniProtKB-SubCell"/>
</dbReference>
<dbReference type="Pfam" id="PF03416">
    <property type="entry name" value="Peptidase_C54"/>
    <property type="match status" value="1"/>
</dbReference>
<dbReference type="GO" id="GO:0000045">
    <property type="term" value="P:autophagosome assembly"/>
    <property type="evidence" value="ECO:0007669"/>
    <property type="project" value="TreeGrafter"/>
</dbReference>
<keyword evidence="5 10" id="KW-0378">Hydrolase</keyword>
<feature type="domain" description="Peptidase C54 catalytic" evidence="11">
    <location>
        <begin position="2"/>
        <end position="108"/>
    </location>
</feature>
<evidence type="ECO:0000256" key="2">
    <source>
        <dbReference type="ARBA" id="ARBA00022448"/>
    </source>
</evidence>
<evidence type="ECO:0000259" key="11">
    <source>
        <dbReference type="Pfam" id="PF03416"/>
    </source>
</evidence>
<keyword evidence="4 10" id="KW-0645">Protease</keyword>
<dbReference type="GO" id="GO:0000423">
    <property type="term" value="P:mitophagy"/>
    <property type="evidence" value="ECO:0007669"/>
    <property type="project" value="TreeGrafter"/>
</dbReference>
<comment type="function">
    <text evidence="10">Required for selective autophagic degradation of the nucleus (nucleophagy) as well as for mitophagy which contributes to regulate mitochondrial quantity and quality by eliminating the mitochondria to a basal level to fulfill cellular energy requirements and preventing excess ROS production.</text>
</comment>
<evidence type="ECO:0000256" key="7">
    <source>
        <dbReference type="ARBA" id="ARBA00022927"/>
    </source>
</evidence>
<organism evidence="12 13">
    <name type="scientific">Caulochytrium protostelioides</name>
    <dbReference type="NCBI Taxonomy" id="1555241"/>
    <lineage>
        <taxon>Eukaryota</taxon>
        <taxon>Fungi</taxon>
        <taxon>Fungi incertae sedis</taxon>
        <taxon>Chytridiomycota</taxon>
        <taxon>Chytridiomycota incertae sedis</taxon>
        <taxon>Chytridiomycetes</taxon>
        <taxon>Caulochytriales</taxon>
        <taxon>Caulochytriaceae</taxon>
        <taxon>Caulochytrium</taxon>
    </lineage>
</organism>
<protein>
    <recommendedName>
        <fullName evidence="10">Cysteine protease</fullName>
        <ecNumber evidence="10">3.4.22.-</ecNumber>
    </recommendedName>
</protein>
<comment type="subcellular location">
    <subcellularLocation>
        <location evidence="10">Nucleus</location>
    </subcellularLocation>
    <subcellularLocation>
        <location evidence="10">Cytoplasm</location>
    </subcellularLocation>
</comment>
<dbReference type="InterPro" id="IPR038765">
    <property type="entry name" value="Papain-like_cys_pep_sf"/>
</dbReference>
<sequence>SLWWLSYRQDFPRLADRYHTDVGWGCMLRSAQMMLASALRIQRLGRAWRRAPSIDAEPPAYREILEGFLDTHAAPYSLHRIALIGTDYGKAVGEWFGPLTAAQVIQRL</sequence>
<dbReference type="GO" id="GO:0034727">
    <property type="term" value="P:piecemeal microautophagy of the nucleus"/>
    <property type="evidence" value="ECO:0007669"/>
    <property type="project" value="TreeGrafter"/>
</dbReference>
<comment type="catalytic activity">
    <reaction evidence="9">
        <text>[protein]-C-terminal L-amino acid-glycyl-phosphatidylethanolamide + H2O = [protein]-C-terminal L-amino acid-glycine + a 1,2-diacyl-sn-glycero-3-phosphoethanolamine</text>
        <dbReference type="Rhea" id="RHEA:67548"/>
        <dbReference type="Rhea" id="RHEA-COMP:17323"/>
        <dbReference type="Rhea" id="RHEA-COMP:17324"/>
        <dbReference type="ChEBI" id="CHEBI:15377"/>
        <dbReference type="ChEBI" id="CHEBI:64612"/>
        <dbReference type="ChEBI" id="CHEBI:172940"/>
        <dbReference type="ChEBI" id="CHEBI:172941"/>
    </reaction>
    <physiologicalReaction direction="left-to-right" evidence="9">
        <dbReference type="Rhea" id="RHEA:67549"/>
    </physiologicalReaction>
</comment>
<reference evidence="13" key="1">
    <citation type="journal article" date="2018" name="Nat. Microbiol.">
        <title>Leveraging single-cell genomics to expand the fungal tree of life.</title>
        <authorList>
            <person name="Ahrendt S.R."/>
            <person name="Quandt C.A."/>
            <person name="Ciobanu D."/>
            <person name="Clum A."/>
            <person name="Salamov A."/>
            <person name="Andreopoulos B."/>
            <person name="Cheng J.F."/>
            <person name="Woyke T."/>
            <person name="Pelin A."/>
            <person name="Henrissat B."/>
            <person name="Reynolds N.K."/>
            <person name="Benny G.L."/>
            <person name="Smith M.E."/>
            <person name="James T.Y."/>
            <person name="Grigoriev I.V."/>
        </authorList>
    </citation>
    <scope>NUCLEOTIDE SEQUENCE [LARGE SCALE GENOMIC DNA]</scope>
    <source>
        <strain evidence="13">ATCC 52028</strain>
    </source>
</reference>
<keyword evidence="8" id="KW-0072">Autophagy</keyword>
<proteinExistence type="inferred from homology"/>
<gene>
    <name evidence="12" type="ORF">CXG81DRAFT_4866</name>
</gene>
<dbReference type="GO" id="GO:0019786">
    <property type="term" value="F:protein-phosphatidylethanolamide deconjugating activity"/>
    <property type="evidence" value="ECO:0007669"/>
    <property type="project" value="InterPro"/>
</dbReference>
<evidence type="ECO:0000256" key="5">
    <source>
        <dbReference type="ARBA" id="ARBA00022801"/>
    </source>
</evidence>